<dbReference type="RefSeq" id="WP_273937555.1">
    <property type="nucleotide sequence ID" value="NZ_CP097263.1"/>
</dbReference>
<proteinExistence type="predicted"/>
<name>A0ABV6N458_9PSEU</name>
<dbReference type="Pfam" id="PF10127">
    <property type="entry name" value="RlaP"/>
    <property type="match status" value="1"/>
</dbReference>
<evidence type="ECO:0000313" key="2">
    <source>
        <dbReference type="Proteomes" id="UP001589810"/>
    </source>
</evidence>
<sequence>MTAVDVPGLREVVAEQPYQLLFATVSGAHLYGFPSADSDVDLRGVHLLPADEVVGLRHGPETLERMWLRDGVELDLVTHDLLKFARLLLRPNGYVLEQLLSPLVVQTSDAHAELSGFAAGCVTSRHAHHYRGFARTQWQLFGRTNELKPLLYTFRALLTGIHLMRTGTIEADLSVLVSELHGPSFLPDLITAKAAGEHLTLSGGPSSELLWRTYERWLDELVAAQEKSTLSEQPSAEPQLHDFVVQLRLKA</sequence>
<protein>
    <submittedName>
        <fullName evidence="1">DNA polymerase beta superfamily protein</fullName>
    </submittedName>
</protein>
<accession>A0ABV6N458</accession>
<dbReference type="PANTHER" id="PTHR34817">
    <property type="entry name" value="NUCLEOTIDYLTRANSFERASE"/>
    <property type="match status" value="1"/>
</dbReference>
<evidence type="ECO:0000313" key="1">
    <source>
        <dbReference type="EMBL" id="MFC0547324.1"/>
    </source>
</evidence>
<dbReference type="Proteomes" id="UP001589810">
    <property type="component" value="Unassembled WGS sequence"/>
</dbReference>
<comment type="caution">
    <text evidence="1">The sequence shown here is derived from an EMBL/GenBank/DDBJ whole genome shotgun (WGS) entry which is preliminary data.</text>
</comment>
<organism evidence="1 2">
    <name type="scientific">Kutzneria chonburiensis</name>
    <dbReference type="NCBI Taxonomy" id="1483604"/>
    <lineage>
        <taxon>Bacteria</taxon>
        <taxon>Bacillati</taxon>
        <taxon>Actinomycetota</taxon>
        <taxon>Actinomycetes</taxon>
        <taxon>Pseudonocardiales</taxon>
        <taxon>Pseudonocardiaceae</taxon>
        <taxon>Kutzneria</taxon>
    </lineage>
</organism>
<gene>
    <name evidence="1" type="ORF">ACFFH7_37855</name>
</gene>
<dbReference type="InterPro" id="IPR018775">
    <property type="entry name" value="RlaP"/>
</dbReference>
<keyword evidence="2" id="KW-1185">Reference proteome</keyword>
<dbReference type="EMBL" id="JBHLUD010000013">
    <property type="protein sequence ID" value="MFC0547324.1"/>
    <property type="molecule type" value="Genomic_DNA"/>
</dbReference>
<reference evidence="1 2" key="1">
    <citation type="submission" date="2024-09" db="EMBL/GenBank/DDBJ databases">
        <authorList>
            <person name="Sun Q."/>
            <person name="Mori K."/>
        </authorList>
    </citation>
    <scope>NUCLEOTIDE SEQUENCE [LARGE SCALE GENOMIC DNA]</scope>
    <source>
        <strain evidence="1 2">TBRC 1432</strain>
    </source>
</reference>
<dbReference type="PANTHER" id="PTHR34817:SF1">
    <property type="entry name" value="NUCLEOTIDYLTRANSFERASE"/>
    <property type="match status" value="1"/>
</dbReference>